<dbReference type="Gene3D" id="2.60.120.330">
    <property type="entry name" value="B-lactam Antibiotic, Isopenicillin N Synthase, Chain"/>
    <property type="match status" value="1"/>
</dbReference>
<proteinExistence type="inferred from homology"/>
<protein>
    <recommendedName>
        <fullName evidence="4">2-oxoglutarate-dependent dioxygenase DAO</fullName>
    </recommendedName>
    <alternativeName>
        <fullName evidence="5">Protein DIOXYGENASE FOR AUXIN OXIDATION</fullName>
    </alternativeName>
</protein>
<keyword evidence="9" id="KW-1185">Reference proteome</keyword>
<dbReference type="InterPro" id="IPR026992">
    <property type="entry name" value="DIOX_N"/>
</dbReference>
<dbReference type="STRING" id="35608.A0A2U1PVN2"/>
<evidence type="ECO:0000256" key="5">
    <source>
        <dbReference type="ARBA" id="ARBA00076740"/>
    </source>
</evidence>
<keyword evidence="6" id="KW-0560">Oxidoreductase</keyword>
<feature type="domain" description="Fe2OG dioxygenase" evidence="7">
    <location>
        <begin position="150"/>
        <end position="253"/>
    </location>
</feature>
<dbReference type="Pfam" id="PF03171">
    <property type="entry name" value="2OG-FeII_Oxy"/>
    <property type="match status" value="1"/>
</dbReference>
<dbReference type="InterPro" id="IPR044861">
    <property type="entry name" value="IPNS-like_FE2OG_OXY"/>
</dbReference>
<dbReference type="PANTHER" id="PTHR47990">
    <property type="entry name" value="2-OXOGLUTARATE (2OG) AND FE(II)-DEPENDENT OXYGENASE SUPERFAMILY PROTEIN-RELATED"/>
    <property type="match status" value="1"/>
</dbReference>
<keyword evidence="1 6" id="KW-0479">Metal-binding</keyword>
<evidence type="ECO:0000256" key="2">
    <source>
        <dbReference type="ARBA" id="ARBA00023004"/>
    </source>
</evidence>
<evidence type="ECO:0000256" key="3">
    <source>
        <dbReference type="ARBA" id="ARBA00054658"/>
    </source>
</evidence>
<comment type="caution">
    <text evidence="8">The sequence shown here is derived from an EMBL/GenBank/DDBJ whole genome shotgun (WGS) entry which is preliminary data.</text>
</comment>
<dbReference type="Proteomes" id="UP000245207">
    <property type="component" value="Unassembled WGS sequence"/>
</dbReference>
<dbReference type="EMBL" id="PKPP01000685">
    <property type="protein sequence ID" value="PWA89796.1"/>
    <property type="molecule type" value="Genomic_DNA"/>
</dbReference>
<evidence type="ECO:0000313" key="9">
    <source>
        <dbReference type="Proteomes" id="UP000245207"/>
    </source>
</evidence>
<dbReference type="InterPro" id="IPR027443">
    <property type="entry name" value="IPNS-like_sf"/>
</dbReference>
<dbReference type="OrthoDB" id="288590at2759"/>
<dbReference type="InterPro" id="IPR050231">
    <property type="entry name" value="Iron_ascorbate_oxido_reductase"/>
</dbReference>
<dbReference type="Pfam" id="PF14226">
    <property type="entry name" value="DIOX_N"/>
    <property type="match status" value="1"/>
</dbReference>
<evidence type="ECO:0000259" key="7">
    <source>
        <dbReference type="PROSITE" id="PS51471"/>
    </source>
</evidence>
<dbReference type="SUPFAM" id="SSF51197">
    <property type="entry name" value="Clavaminate synthase-like"/>
    <property type="match status" value="1"/>
</dbReference>
<keyword evidence="2 6" id="KW-0408">Iron</keyword>
<evidence type="ECO:0000256" key="1">
    <source>
        <dbReference type="ARBA" id="ARBA00022723"/>
    </source>
</evidence>
<organism evidence="8 9">
    <name type="scientific">Artemisia annua</name>
    <name type="common">Sweet wormwood</name>
    <dbReference type="NCBI Taxonomy" id="35608"/>
    <lineage>
        <taxon>Eukaryota</taxon>
        <taxon>Viridiplantae</taxon>
        <taxon>Streptophyta</taxon>
        <taxon>Embryophyta</taxon>
        <taxon>Tracheophyta</taxon>
        <taxon>Spermatophyta</taxon>
        <taxon>Magnoliopsida</taxon>
        <taxon>eudicotyledons</taxon>
        <taxon>Gunneridae</taxon>
        <taxon>Pentapetalae</taxon>
        <taxon>asterids</taxon>
        <taxon>campanulids</taxon>
        <taxon>Asterales</taxon>
        <taxon>Asteraceae</taxon>
        <taxon>Asteroideae</taxon>
        <taxon>Anthemideae</taxon>
        <taxon>Artemisiinae</taxon>
        <taxon>Artemisia</taxon>
    </lineage>
</organism>
<evidence type="ECO:0000256" key="6">
    <source>
        <dbReference type="RuleBase" id="RU003682"/>
    </source>
</evidence>
<name>A0A2U1PVN2_ARTAN</name>
<accession>A0A2U1PVN2</accession>
<sequence length="305" mass="34587">MADKCTIPVIDLHNLPNQLPELISACENWGCFRLINHHEILSTKLMLEMKKVVRSLLDLPVEIKRRSSDAIAGSGYMAPSAKNPLYETLALYDMARSGDVERFCQELDATHDQREIIMRYAEAVHELFMRIAKKLAEGLGVKRGDIGFENWPCEFRFNKYNFIPESVGSPGVQLHTDSAFLTILQDDESVGGLEVMDKTGKFITINPWPDTLLVNLGDMATVWSNGRFCNVKHRVQCKEAKIRVSIASFFLGPRGVVKPLSELVDDDHPLVYMPTTYEDYRKMRLSTNLKAGEALEHLYTSSFKK</sequence>
<dbReference type="GO" id="GO:0016705">
    <property type="term" value="F:oxidoreductase activity, acting on paired donors, with incorporation or reduction of molecular oxygen"/>
    <property type="evidence" value="ECO:0007669"/>
    <property type="project" value="UniProtKB-ARBA"/>
</dbReference>
<comment type="similarity">
    <text evidence="6">Belongs to the iron/ascorbate-dependent oxidoreductase family.</text>
</comment>
<evidence type="ECO:0000313" key="8">
    <source>
        <dbReference type="EMBL" id="PWA89796.1"/>
    </source>
</evidence>
<dbReference type="FunFam" id="2.60.120.330:FF:000017">
    <property type="entry name" value="2-oxoglutarate-dependent dioxygenase DAO"/>
    <property type="match status" value="1"/>
</dbReference>
<gene>
    <name evidence="8" type="ORF">CTI12_AA106230</name>
</gene>
<comment type="function">
    <text evidence="3">2-oxoglutarate-dependent dioxygenase essential for auxin catabolism and maintenance of auxin homeostasis in reproductive organs. Catalyzes the irreversible oxidation of indole-3-acetic acid (IAA) to the biologically inactive 2-oxoindole-3-acetic acid (OxIAA).</text>
</comment>
<dbReference type="PROSITE" id="PS51471">
    <property type="entry name" value="FE2OG_OXY"/>
    <property type="match status" value="1"/>
</dbReference>
<reference evidence="8 9" key="1">
    <citation type="journal article" date="2018" name="Mol. Plant">
        <title>The genome of Artemisia annua provides insight into the evolution of Asteraceae family and artemisinin biosynthesis.</title>
        <authorList>
            <person name="Shen Q."/>
            <person name="Zhang L."/>
            <person name="Liao Z."/>
            <person name="Wang S."/>
            <person name="Yan T."/>
            <person name="Shi P."/>
            <person name="Liu M."/>
            <person name="Fu X."/>
            <person name="Pan Q."/>
            <person name="Wang Y."/>
            <person name="Lv Z."/>
            <person name="Lu X."/>
            <person name="Zhang F."/>
            <person name="Jiang W."/>
            <person name="Ma Y."/>
            <person name="Chen M."/>
            <person name="Hao X."/>
            <person name="Li L."/>
            <person name="Tang Y."/>
            <person name="Lv G."/>
            <person name="Zhou Y."/>
            <person name="Sun X."/>
            <person name="Brodelius P.E."/>
            <person name="Rose J.K.C."/>
            <person name="Tang K."/>
        </authorList>
    </citation>
    <scope>NUCLEOTIDE SEQUENCE [LARGE SCALE GENOMIC DNA]</scope>
    <source>
        <strain evidence="9">cv. Huhao1</strain>
        <tissue evidence="8">Leaf</tissue>
    </source>
</reference>
<dbReference type="InterPro" id="IPR005123">
    <property type="entry name" value="Oxoglu/Fe-dep_dioxygenase_dom"/>
</dbReference>
<dbReference type="GO" id="GO:0046872">
    <property type="term" value="F:metal ion binding"/>
    <property type="evidence" value="ECO:0007669"/>
    <property type="project" value="UniProtKB-KW"/>
</dbReference>
<evidence type="ECO:0000256" key="4">
    <source>
        <dbReference type="ARBA" id="ARBA00074102"/>
    </source>
</evidence>
<dbReference type="AlphaFoldDB" id="A0A2U1PVN2"/>